<name>A0A9N9BZ82_9GLOM</name>
<evidence type="ECO:0000256" key="1">
    <source>
        <dbReference type="SAM" id="MobiDB-lite"/>
    </source>
</evidence>
<keyword evidence="3" id="KW-1185">Reference proteome</keyword>
<feature type="compositionally biased region" description="Polar residues" evidence="1">
    <location>
        <begin position="15"/>
        <end position="31"/>
    </location>
</feature>
<reference evidence="2" key="1">
    <citation type="submission" date="2021-06" db="EMBL/GenBank/DDBJ databases">
        <authorList>
            <person name="Kallberg Y."/>
            <person name="Tangrot J."/>
            <person name="Rosling A."/>
        </authorList>
    </citation>
    <scope>NUCLEOTIDE SEQUENCE</scope>
    <source>
        <strain evidence="2">MA453B</strain>
    </source>
</reference>
<feature type="region of interest" description="Disordered" evidence="1">
    <location>
        <begin position="119"/>
        <end position="147"/>
    </location>
</feature>
<accession>A0A9N9BZ82</accession>
<feature type="region of interest" description="Disordered" evidence="1">
    <location>
        <begin position="1"/>
        <end position="31"/>
    </location>
</feature>
<gene>
    <name evidence="2" type="ORF">DERYTH_LOCUS6683</name>
</gene>
<comment type="caution">
    <text evidence="2">The sequence shown here is derived from an EMBL/GenBank/DDBJ whole genome shotgun (WGS) entry which is preliminary data.</text>
</comment>
<protein>
    <submittedName>
        <fullName evidence="2">15522_t:CDS:1</fullName>
    </submittedName>
</protein>
<dbReference type="EMBL" id="CAJVPY010003079">
    <property type="protein sequence ID" value="CAG8580908.1"/>
    <property type="molecule type" value="Genomic_DNA"/>
</dbReference>
<organism evidence="2 3">
    <name type="scientific">Dentiscutata erythropus</name>
    <dbReference type="NCBI Taxonomy" id="1348616"/>
    <lineage>
        <taxon>Eukaryota</taxon>
        <taxon>Fungi</taxon>
        <taxon>Fungi incertae sedis</taxon>
        <taxon>Mucoromycota</taxon>
        <taxon>Glomeromycotina</taxon>
        <taxon>Glomeromycetes</taxon>
        <taxon>Diversisporales</taxon>
        <taxon>Gigasporaceae</taxon>
        <taxon>Dentiscutata</taxon>
    </lineage>
</organism>
<dbReference type="AlphaFoldDB" id="A0A9N9BZ82"/>
<proteinExistence type="predicted"/>
<dbReference type="Proteomes" id="UP000789405">
    <property type="component" value="Unassembled WGS sequence"/>
</dbReference>
<sequence length="209" mass="24263">MAKKSSSKRGRESKTLSTRNTPDSLKISSSKQIFATTSKKRKLEPTTTKNFKKLSSKGLLTLHTFIQNTQNQKSSLKSKKVYKNTIPQINKKLYIYDCIEDNDDDSFYREIDNNNLEERGNGCEERDNDYEEKEERGNDCETSDNDYEASDNDCECLEKMRHCQSAFAKDIRLALFKFFPEVPEIKTNAEAKIAEWKKNLHVSEAYDRL</sequence>
<evidence type="ECO:0000313" key="2">
    <source>
        <dbReference type="EMBL" id="CAG8580908.1"/>
    </source>
</evidence>
<evidence type="ECO:0000313" key="3">
    <source>
        <dbReference type="Proteomes" id="UP000789405"/>
    </source>
</evidence>